<protein>
    <recommendedName>
        <fullName evidence="4">DUF1440 domain-containing protein</fullName>
    </recommendedName>
</protein>
<evidence type="ECO:0000256" key="1">
    <source>
        <dbReference type="SAM" id="Phobius"/>
    </source>
</evidence>
<keyword evidence="1" id="KW-0812">Transmembrane</keyword>
<dbReference type="RefSeq" id="WP_301164589.1">
    <property type="nucleotide sequence ID" value="NZ_JAUHTR010000001.1"/>
</dbReference>
<proteinExistence type="predicted"/>
<evidence type="ECO:0008006" key="4">
    <source>
        <dbReference type="Google" id="ProtNLM"/>
    </source>
</evidence>
<feature type="transmembrane region" description="Helical" evidence="1">
    <location>
        <begin position="83"/>
        <end position="101"/>
    </location>
</feature>
<comment type="caution">
    <text evidence="2">The sequence shown here is derived from an EMBL/GenBank/DDBJ whole genome shotgun (WGS) entry which is preliminary data.</text>
</comment>
<keyword evidence="3" id="KW-1185">Reference proteome</keyword>
<keyword evidence="1" id="KW-1133">Transmembrane helix</keyword>
<evidence type="ECO:0000313" key="2">
    <source>
        <dbReference type="EMBL" id="MDN4523565.1"/>
    </source>
</evidence>
<dbReference type="Proteomes" id="UP001172721">
    <property type="component" value="Unassembled WGS sequence"/>
</dbReference>
<organism evidence="2 3">
    <name type="scientific">Fictibacillus fluitans</name>
    <dbReference type="NCBI Taxonomy" id="3058422"/>
    <lineage>
        <taxon>Bacteria</taxon>
        <taxon>Bacillati</taxon>
        <taxon>Bacillota</taxon>
        <taxon>Bacilli</taxon>
        <taxon>Bacillales</taxon>
        <taxon>Fictibacillaceae</taxon>
        <taxon>Fictibacillus</taxon>
    </lineage>
</organism>
<evidence type="ECO:0000313" key="3">
    <source>
        <dbReference type="Proteomes" id="UP001172721"/>
    </source>
</evidence>
<sequence length="149" mass="16796">MNGKSVAAGLWAGFLSGCVLGFFLLSVQLVTGVRVYTLLINIDFMPFLLPLFSSEWSQFLLHLLVSCIIGMTAVYLSFRLSWNYWRISFSLSLFAALLYFPLTKLSVTPAPAWNDWVAILFWFSGHMLYAVVLAGLIQNKKRPDMDCSP</sequence>
<gene>
    <name evidence="2" type="ORF">QYB97_03725</name>
</gene>
<dbReference type="PROSITE" id="PS51257">
    <property type="entry name" value="PROKAR_LIPOPROTEIN"/>
    <property type="match status" value="1"/>
</dbReference>
<name>A0ABT8HSV7_9BACL</name>
<dbReference type="EMBL" id="JAUHTR010000001">
    <property type="protein sequence ID" value="MDN4523565.1"/>
    <property type="molecule type" value="Genomic_DNA"/>
</dbReference>
<reference evidence="2" key="1">
    <citation type="submission" date="2023-07" db="EMBL/GenBank/DDBJ databases">
        <title>Fictibacillus sp. isolated from freshwater pond.</title>
        <authorList>
            <person name="Kirdat K."/>
            <person name="Bhat A."/>
            <person name="Mourya A."/>
            <person name="Yadav A."/>
        </authorList>
    </citation>
    <scope>NUCLEOTIDE SEQUENCE</scope>
    <source>
        <strain evidence="2">NE201</strain>
    </source>
</reference>
<feature type="transmembrane region" description="Helical" evidence="1">
    <location>
        <begin position="56"/>
        <end position="76"/>
    </location>
</feature>
<keyword evidence="1" id="KW-0472">Membrane</keyword>
<feature type="transmembrane region" description="Helical" evidence="1">
    <location>
        <begin position="116"/>
        <end position="137"/>
    </location>
</feature>
<accession>A0ABT8HSV7</accession>